<dbReference type="EMBL" id="JAJJMB010010713">
    <property type="protein sequence ID" value="KAI3906805.1"/>
    <property type="molecule type" value="Genomic_DNA"/>
</dbReference>
<dbReference type="InterPro" id="IPR050905">
    <property type="entry name" value="Plant_NBS-LRR"/>
</dbReference>
<evidence type="ECO:0000256" key="6">
    <source>
        <dbReference type="SAM" id="Coils"/>
    </source>
</evidence>
<dbReference type="InterPro" id="IPR002182">
    <property type="entry name" value="NB-ARC"/>
</dbReference>
<accession>A0AAD4SGP5</accession>
<feature type="coiled-coil region" evidence="6">
    <location>
        <begin position="28"/>
        <end position="62"/>
    </location>
</feature>
<dbReference type="InterPro" id="IPR036388">
    <property type="entry name" value="WH-like_DNA-bd_sf"/>
</dbReference>
<dbReference type="PANTHER" id="PTHR33463:SF145">
    <property type="entry name" value="NB-ARC DOMAIN-CONTAINING PROTEIN"/>
    <property type="match status" value="1"/>
</dbReference>
<evidence type="ECO:0000259" key="8">
    <source>
        <dbReference type="Pfam" id="PF23247"/>
    </source>
</evidence>
<dbReference type="Proteomes" id="UP001202328">
    <property type="component" value="Unassembled WGS sequence"/>
</dbReference>
<dbReference type="Gene3D" id="3.40.50.300">
    <property type="entry name" value="P-loop containing nucleotide triphosphate hydrolases"/>
    <property type="match status" value="1"/>
</dbReference>
<dbReference type="GO" id="GO:0006952">
    <property type="term" value="P:defense response"/>
    <property type="evidence" value="ECO:0007669"/>
    <property type="project" value="UniProtKB-KW"/>
</dbReference>
<dbReference type="PRINTS" id="PR00364">
    <property type="entry name" value="DISEASERSIST"/>
</dbReference>
<keyword evidence="2" id="KW-0433">Leucine-rich repeat</keyword>
<dbReference type="GO" id="GO:0043531">
    <property type="term" value="F:ADP binding"/>
    <property type="evidence" value="ECO:0007669"/>
    <property type="project" value="InterPro"/>
</dbReference>
<evidence type="ECO:0000259" key="7">
    <source>
        <dbReference type="Pfam" id="PF00931"/>
    </source>
</evidence>
<evidence type="ECO:0000256" key="4">
    <source>
        <dbReference type="ARBA" id="ARBA00022821"/>
    </source>
</evidence>
<evidence type="ECO:0000256" key="1">
    <source>
        <dbReference type="ARBA" id="ARBA00008894"/>
    </source>
</evidence>
<dbReference type="AlphaFoldDB" id="A0AAD4SGP5"/>
<feature type="domain" description="Disease resistance protein At4g27190-like leucine-rich repeats" evidence="8">
    <location>
        <begin position="805"/>
        <end position="952"/>
    </location>
</feature>
<proteinExistence type="inferred from homology"/>
<reference evidence="9" key="1">
    <citation type="submission" date="2022-04" db="EMBL/GenBank/DDBJ databases">
        <title>A functionally conserved STORR gene fusion in Papaver species that diverged 16.8 million years ago.</title>
        <authorList>
            <person name="Catania T."/>
        </authorList>
    </citation>
    <scope>NUCLEOTIDE SEQUENCE</scope>
    <source>
        <strain evidence="9">S-188037</strain>
    </source>
</reference>
<keyword evidence="5" id="KW-0067">ATP-binding</keyword>
<keyword evidence="4" id="KW-0611">Plant defense</keyword>
<dbReference type="InterPro" id="IPR027417">
    <property type="entry name" value="P-loop_NTPase"/>
</dbReference>
<dbReference type="InterPro" id="IPR032675">
    <property type="entry name" value="LRR_dom_sf"/>
</dbReference>
<comment type="similarity">
    <text evidence="1">Belongs to the disease resistance NB-LRR family.</text>
</comment>
<dbReference type="Pfam" id="PF00931">
    <property type="entry name" value="NB-ARC"/>
    <property type="match status" value="1"/>
</dbReference>
<protein>
    <recommendedName>
        <fullName evidence="11">AAA+ ATPase domain-containing protein</fullName>
    </recommendedName>
</protein>
<dbReference type="SUPFAM" id="SSF52058">
    <property type="entry name" value="L domain-like"/>
    <property type="match status" value="1"/>
</dbReference>
<feature type="domain" description="NB-ARC" evidence="7">
    <location>
        <begin position="168"/>
        <end position="333"/>
    </location>
</feature>
<organism evidence="9 10">
    <name type="scientific">Papaver atlanticum</name>
    <dbReference type="NCBI Taxonomy" id="357466"/>
    <lineage>
        <taxon>Eukaryota</taxon>
        <taxon>Viridiplantae</taxon>
        <taxon>Streptophyta</taxon>
        <taxon>Embryophyta</taxon>
        <taxon>Tracheophyta</taxon>
        <taxon>Spermatophyta</taxon>
        <taxon>Magnoliopsida</taxon>
        <taxon>Ranunculales</taxon>
        <taxon>Papaveraceae</taxon>
        <taxon>Papaveroideae</taxon>
        <taxon>Papaver</taxon>
    </lineage>
</organism>
<dbReference type="Gene3D" id="3.80.10.10">
    <property type="entry name" value="Ribonuclease Inhibitor"/>
    <property type="match status" value="1"/>
</dbReference>
<keyword evidence="6" id="KW-0175">Coiled coil</keyword>
<dbReference type="Pfam" id="PF13855">
    <property type="entry name" value="LRR_8"/>
    <property type="match status" value="1"/>
</dbReference>
<dbReference type="InterPro" id="IPR042197">
    <property type="entry name" value="Apaf_helical"/>
</dbReference>
<dbReference type="SMART" id="SM00369">
    <property type="entry name" value="LRR_TYP"/>
    <property type="match status" value="3"/>
</dbReference>
<dbReference type="Pfam" id="PF23247">
    <property type="entry name" value="LRR_RPS2"/>
    <property type="match status" value="1"/>
</dbReference>
<evidence type="ECO:0000256" key="2">
    <source>
        <dbReference type="ARBA" id="ARBA00022614"/>
    </source>
</evidence>
<dbReference type="InterPro" id="IPR001611">
    <property type="entry name" value="Leu-rich_rpt"/>
</dbReference>
<sequence>MPVLDLVSPVTEIFKCLLPPILLHIGYLVRHRRQIEKLGEKVDNLKNLRIDLQVRVDAARRNLESIRRVVQVWLERVDKEISKDETMERLMSGQALEALNSQSCFSATTSCGSSRYTLGCKIERKTIIIEELLEEGKSFRDIFDPNFDGIDFNPANPDFESFESRKIAINEVMDALKDNGTSLIGVYGMGGVGKTMLMNEVSKRVQEEKIFDVVVMANVSQNVDLKKIQATIAEVLGLERIKKMEDTRARAAMLSARLMDEKSVLVILDDLWTQSLNLSDVGIPRGHKGCKVAITTRMRIQACNSWIVDKNIEVGVLTEDESWDLFKKNVGDSPDTQIELARHIANECKGLPIALVTLGRALRNKDNLLWEDTALQLKNATFTYIEGMDSQVFSSIKLSYDYLGNDIFKKYFLLCCLFPEDYRINVDHELMMYVICDDELLEVDNLKQARGRLHTIQDKLVGSCLLSRNEKNVSLVWMHDIVGDVAISIACGDNNGFFVKAGMRLKVWPKVLQSKRSSSSNVKRLRLSLMRNQISVLPEQPELPQLLSLSLEGNEPLKKIPDSAFLNMRSVEILDVRSTGISSLPSSLPLLVNLRTLFLDFCNFDHCTDISLVGKLKELVVLSLQGCKLRRLPEDIGELTNLKLLNLSFNESLEVPPNVISRLSQLEELYMIKSFTGWEVDGWENKKKASLAELTSIHSLTTLHFSLLKDEDRRRLRFCHNFCELTVSPPLLCDLIKVLMERVEKLSVRNSKGLKTVAELVPSNVGFKKMNSLHLQQCNEMEYLLSAKEGEEDAEIPLNAFIVLEELIICSMQNLKEIIHGPIPAGLMDKLKRLTINNCEKLTSVFASTLANRVPNLDELRLEDCAVLKDIFNLETEPISQEEKVVTFSKLRKIFLQDLPSLETIWKGVIPHGCLRNLQKLELYSCDKLQYLFSMAISCSLQQLQEITVHFCWNMEKLIEADEEMFEESLTRSNHHNSTNSTAPTEIVFPNLETLIVSYCQNLAQLWDGKGSQNVTISDKKPVVLPKLLRLELSYLPVLSCLNQGSSYFDCPSLQHLEKIVGHGEDWFQSFEWEKPGDSLAMRHLFQAYHCDDDE</sequence>
<dbReference type="PANTHER" id="PTHR33463">
    <property type="entry name" value="NB-ARC DOMAIN-CONTAINING PROTEIN-RELATED"/>
    <property type="match status" value="1"/>
</dbReference>
<evidence type="ECO:0000313" key="10">
    <source>
        <dbReference type="Proteomes" id="UP001202328"/>
    </source>
</evidence>
<keyword evidence="10" id="KW-1185">Reference proteome</keyword>
<evidence type="ECO:0000256" key="5">
    <source>
        <dbReference type="ARBA" id="ARBA00022840"/>
    </source>
</evidence>
<evidence type="ECO:0000256" key="3">
    <source>
        <dbReference type="ARBA" id="ARBA00022737"/>
    </source>
</evidence>
<gene>
    <name evidence="9" type="ORF">MKW98_004838</name>
</gene>
<evidence type="ECO:0000313" key="9">
    <source>
        <dbReference type="EMBL" id="KAI3906805.1"/>
    </source>
</evidence>
<comment type="caution">
    <text evidence="9">The sequence shown here is derived from an EMBL/GenBank/DDBJ whole genome shotgun (WGS) entry which is preliminary data.</text>
</comment>
<dbReference type="InterPro" id="IPR003591">
    <property type="entry name" value="Leu-rich_rpt_typical-subtyp"/>
</dbReference>
<dbReference type="Gene3D" id="1.10.8.430">
    <property type="entry name" value="Helical domain of apoptotic protease-activating factors"/>
    <property type="match status" value="1"/>
</dbReference>
<dbReference type="Gene3D" id="1.10.10.10">
    <property type="entry name" value="Winged helix-like DNA-binding domain superfamily/Winged helix DNA-binding domain"/>
    <property type="match status" value="1"/>
</dbReference>
<dbReference type="GO" id="GO:0005524">
    <property type="term" value="F:ATP binding"/>
    <property type="evidence" value="ECO:0007669"/>
    <property type="project" value="UniProtKB-KW"/>
</dbReference>
<name>A0AAD4SGP5_9MAGN</name>
<evidence type="ECO:0008006" key="11">
    <source>
        <dbReference type="Google" id="ProtNLM"/>
    </source>
</evidence>
<dbReference type="InterPro" id="IPR057135">
    <property type="entry name" value="At4g27190-like_LRR"/>
</dbReference>
<dbReference type="SUPFAM" id="SSF52540">
    <property type="entry name" value="P-loop containing nucleoside triphosphate hydrolases"/>
    <property type="match status" value="1"/>
</dbReference>
<keyword evidence="5" id="KW-0547">Nucleotide-binding</keyword>
<keyword evidence="3" id="KW-0677">Repeat</keyword>